<dbReference type="Gene3D" id="3.40.50.1820">
    <property type="entry name" value="alpha/beta hydrolase"/>
    <property type="match status" value="1"/>
</dbReference>
<dbReference type="NCBIfam" id="TIGR03100">
    <property type="entry name" value="hydr1_PEP"/>
    <property type="match status" value="1"/>
</dbReference>
<dbReference type="Pfam" id="PF12146">
    <property type="entry name" value="Hydrolase_4"/>
    <property type="match status" value="1"/>
</dbReference>
<reference evidence="2" key="1">
    <citation type="submission" date="2019-04" db="EMBL/GenBank/DDBJ databases">
        <authorList>
            <person name="Brambilla D."/>
        </authorList>
    </citation>
    <scope>NUCLEOTIDE SEQUENCE</scope>
    <source>
        <strain evidence="2">BAL1</strain>
    </source>
</reference>
<evidence type="ECO:0000313" key="2">
    <source>
        <dbReference type="EMBL" id="VHO04938.1"/>
    </source>
</evidence>
<organism evidence="2">
    <name type="scientific">Rheinheimera sp. BAL341</name>
    <dbReference type="NCBI Taxonomy" id="1708203"/>
    <lineage>
        <taxon>Bacteria</taxon>
        <taxon>Pseudomonadati</taxon>
        <taxon>Pseudomonadota</taxon>
        <taxon>Gammaproteobacteria</taxon>
        <taxon>Chromatiales</taxon>
        <taxon>Chromatiaceae</taxon>
        <taxon>Rheinheimera</taxon>
    </lineage>
</organism>
<dbReference type="EMBL" id="CAAJGR010000118">
    <property type="protein sequence ID" value="VHO04938.1"/>
    <property type="molecule type" value="Genomic_DNA"/>
</dbReference>
<feature type="domain" description="Serine aminopeptidase S33" evidence="1">
    <location>
        <begin position="44"/>
        <end position="166"/>
    </location>
</feature>
<dbReference type="InterPro" id="IPR022742">
    <property type="entry name" value="Hydrolase_4"/>
</dbReference>
<sequence>MTERYINITRQNATLAAILHTPEHTDSDTGVVIIVGGPQYRVGSHRQFVKLSRALAAQGIASLRLDTAGMGDSSGSKAEFFQQDADIDAAIAALMQHCPQLKQVVLWGLCDAASAILLQLNRPDPRISGVILLNPWVRQQHSHAEVMLKHYYLKRLFSRQFWRKMLGGGVALRSSIKELWHTLQQRKAKQPSVAKTPTANAQNYVQLMLRGWRQFNGKVLVITSGNDLTAQEFLQLCASDSAWGTCLQSAQQQHFAAANHTFACNEWRTQVELSSADFILHQSSSAG</sequence>
<proteinExistence type="predicted"/>
<dbReference type="SUPFAM" id="SSF53474">
    <property type="entry name" value="alpha/beta-Hydrolases"/>
    <property type="match status" value="1"/>
</dbReference>
<dbReference type="InterPro" id="IPR017531">
    <property type="entry name" value="Hydrolase-1_PEP"/>
</dbReference>
<name>A0A486XQQ9_9GAMM</name>
<accession>A0A486XQQ9</accession>
<evidence type="ECO:0000259" key="1">
    <source>
        <dbReference type="Pfam" id="PF12146"/>
    </source>
</evidence>
<protein>
    <submittedName>
        <fullName evidence="2">Esterase/lipase/thioesterase family active site</fullName>
    </submittedName>
</protein>
<gene>
    <name evidence="2" type="ORF">BAL341_2202</name>
</gene>
<dbReference type="InterPro" id="IPR029058">
    <property type="entry name" value="AB_hydrolase_fold"/>
</dbReference>
<dbReference type="AlphaFoldDB" id="A0A486XQQ9"/>